<dbReference type="RefSeq" id="WP_123690207.1">
    <property type="nucleotide sequence ID" value="NZ_AP019700.1"/>
</dbReference>
<gene>
    <name evidence="2" type="ORF">EDC65_2667</name>
</gene>
<evidence type="ECO:0000313" key="2">
    <source>
        <dbReference type="EMBL" id="ROP90808.1"/>
    </source>
</evidence>
<dbReference type="AlphaFoldDB" id="A0A3N1LIZ4"/>
<keyword evidence="3" id="KW-1185">Reference proteome</keyword>
<dbReference type="EMBL" id="RJKX01000014">
    <property type="protein sequence ID" value="ROP90808.1"/>
    <property type="molecule type" value="Genomic_DNA"/>
</dbReference>
<feature type="chain" id="PRO_5018336018" description="Sugar lactone lactonase YvrE" evidence="1">
    <location>
        <begin position="24"/>
        <end position="298"/>
    </location>
</feature>
<reference evidence="2 3" key="1">
    <citation type="submission" date="2018-11" db="EMBL/GenBank/DDBJ databases">
        <title>Genomic Encyclopedia of Type Strains, Phase IV (KMG-IV): sequencing the most valuable type-strain genomes for metagenomic binning, comparative biology and taxonomic classification.</title>
        <authorList>
            <person name="Goeker M."/>
        </authorList>
    </citation>
    <scope>NUCLEOTIDE SEQUENCE [LARGE SCALE GENOMIC DNA]</scope>
    <source>
        <strain evidence="2 3">DSM 5900</strain>
    </source>
</reference>
<name>A0A3N1LIZ4_9PROT</name>
<comment type="caution">
    <text evidence="2">The sequence shown here is derived from an EMBL/GenBank/DDBJ whole genome shotgun (WGS) entry which is preliminary data.</text>
</comment>
<keyword evidence="1" id="KW-0732">Signal</keyword>
<sequence length="298" mass="31496">MIRRSALLAAGLLLALPVLPALAQTIGGTPPTYTDRQPGPVPNEAAIDRRFWAPGLDDGYVPQGITVADGVLLVSAYRSIDPKVGGGPSRIWAIDPKTGATLGQFDLPPAFAHAGGIAAGSDGQLYVADTRLLGRFDLKRALAAGGVAEPLRTWPLAAPLRGSFMSRHGGAVWIGGWNPDGEGRMFAVPEADLEDAAALDEPMAARSFPIPSRAQGAGFDPAGALWITRSSSRIGQLLKLDPVDGRVVATHETAIGIEDISFDADGGLWSVSEAGSRRWLAWATFYPLLFRMAPDRLR</sequence>
<proteinExistence type="predicted"/>
<accession>A0A3N1LIZ4</accession>
<evidence type="ECO:0008006" key="4">
    <source>
        <dbReference type="Google" id="ProtNLM"/>
    </source>
</evidence>
<feature type="signal peptide" evidence="1">
    <location>
        <begin position="1"/>
        <end position="23"/>
    </location>
</feature>
<evidence type="ECO:0000313" key="3">
    <source>
        <dbReference type="Proteomes" id="UP000278222"/>
    </source>
</evidence>
<dbReference type="Gene3D" id="2.130.10.10">
    <property type="entry name" value="YVTN repeat-like/Quinoprotein amine dehydrogenase"/>
    <property type="match status" value="1"/>
</dbReference>
<dbReference type="OrthoDB" id="8156087at2"/>
<protein>
    <recommendedName>
        <fullName evidence="4">Sugar lactone lactonase YvrE</fullName>
    </recommendedName>
</protein>
<dbReference type="Proteomes" id="UP000278222">
    <property type="component" value="Unassembled WGS sequence"/>
</dbReference>
<evidence type="ECO:0000256" key="1">
    <source>
        <dbReference type="SAM" id="SignalP"/>
    </source>
</evidence>
<organism evidence="2 3">
    <name type="scientific">Stella humosa</name>
    <dbReference type="NCBI Taxonomy" id="94"/>
    <lineage>
        <taxon>Bacteria</taxon>
        <taxon>Pseudomonadati</taxon>
        <taxon>Pseudomonadota</taxon>
        <taxon>Alphaproteobacteria</taxon>
        <taxon>Rhodospirillales</taxon>
        <taxon>Stellaceae</taxon>
        <taxon>Stella</taxon>
    </lineage>
</organism>
<dbReference type="InterPro" id="IPR015943">
    <property type="entry name" value="WD40/YVTN_repeat-like_dom_sf"/>
</dbReference>
<dbReference type="SUPFAM" id="SSF63829">
    <property type="entry name" value="Calcium-dependent phosphotriesterase"/>
    <property type="match status" value="1"/>
</dbReference>